<dbReference type="PANTHER" id="PTHR14074">
    <property type="entry name" value="HELICASE WITH DEATH DOMAIN-RELATED"/>
    <property type="match status" value="1"/>
</dbReference>
<keyword evidence="16" id="KW-0175">Coiled coil</keyword>
<evidence type="ECO:0000313" key="22">
    <source>
        <dbReference type="Proteomes" id="UP001519460"/>
    </source>
</evidence>
<dbReference type="Pfam" id="PF00271">
    <property type="entry name" value="Helicase_C"/>
    <property type="match status" value="1"/>
</dbReference>
<dbReference type="InterPro" id="IPR038557">
    <property type="entry name" value="RLR_C_sf"/>
</dbReference>
<evidence type="ECO:0000256" key="10">
    <source>
        <dbReference type="ARBA" id="ARBA00022833"/>
    </source>
</evidence>
<dbReference type="GO" id="GO:0051607">
    <property type="term" value="P:defense response to virus"/>
    <property type="evidence" value="ECO:0007669"/>
    <property type="project" value="UniProtKB-KW"/>
</dbReference>
<dbReference type="Gene3D" id="3.40.50.300">
    <property type="entry name" value="P-loop containing nucleotide triphosphate hydrolases"/>
    <property type="match status" value="2"/>
</dbReference>
<keyword evidence="11" id="KW-0067">ATP-binding</keyword>
<keyword evidence="10" id="KW-0862">Zinc</keyword>
<evidence type="ECO:0000256" key="17">
    <source>
        <dbReference type="SAM" id="MobiDB-lite"/>
    </source>
</evidence>
<comment type="caution">
    <text evidence="21">The sequence shown here is derived from an EMBL/GenBank/DDBJ whole genome shotgun (WGS) entry which is preliminary data.</text>
</comment>
<dbReference type="GO" id="GO:0003723">
    <property type="term" value="F:RNA binding"/>
    <property type="evidence" value="ECO:0007669"/>
    <property type="project" value="UniProtKB-KW"/>
</dbReference>
<dbReference type="EC" id="3.6.4.13" evidence="3"/>
<feature type="domain" description="RLR CTR" evidence="20">
    <location>
        <begin position="790"/>
        <end position="917"/>
    </location>
</feature>
<feature type="compositionally biased region" description="Basic and acidic residues" evidence="17">
    <location>
        <begin position="182"/>
        <end position="200"/>
    </location>
</feature>
<evidence type="ECO:0000256" key="15">
    <source>
        <dbReference type="ARBA" id="ARBA00049390"/>
    </source>
</evidence>
<dbReference type="AlphaFoldDB" id="A0ABD0J8S4"/>
<name>A0ABD0J8S4_9CAEN</name>
<dbReference type="GO" id="GO:0045087">
    <property type="term" value="P:innate immune response"/>
    <property type="evidence" value="ECO:0007669"/>
    <property type="project" value="UniProtKB-KW"/>
</dbReference>
<feature type="region of interest" description="Disordered" evidence="17">
    <location>
        <begin position="1"/>
        <end position="22"/>
    </location>
</feature>
<dbReference type="SMART" id="SM00490">
    <property type="entry name" value="HELICc"/>
    <property type="match status" value="1"/>
</dbReference>
<evidence type="ECO:0000256" key="14">
    <source>
        <dbReference type="ARBA" id="ARBA00023118"/>
    </source>
</evidence>
<reference evidence="21 22" key="1">
    <citation type="journal article" date="2023" name="Sci. Data">
        <title>Genome assembly of the Korean intertidal mud-creeper Batillaria attramentaria.</title>
        <authorList>
            <person name="Patra A.K."/>
            <person name="Ho P.T."/>
            <person name="Jun S."/>
            <person name="Lee S.J."/>
            <person name="Kim Y."/>
            <person name="Won Y.J."/>
        </authorList>
    </citation>
    <scope>NUCLEOTIDE SEQUENCE [LARGE SCALE GENOMIC DNA]</scope>
    <source>
        <strain evidence="21">Wonlab-2016</strain>
    </source>
</reference>
<dbReference type="Pfam" id="PF11648">
    <property type="entry name" value="RIG-I_C-RD"/>
    <property type="match status" value="1"/>
</dbReference>
<dbReference type="InterPro" id="IPR001650">
    <property type="entry name" value="Helicase_C-like"/>
</dbReference>
<keyword evidence="7" id="KW-0547">Nucleotide-binding</keyword>
<keyword evidence="6" id="KW-0479">Metal-binding</keyword>
<evidence type="ECO:0000259" key="20">
    <source>
        <dbReference type="PROSITE" id="PS51789"/>
    </source>
</evidence>
<feature type="domain" description="Helicase C-terminal" evidence="19">
    <location>
        <begin position="608"/>
        <end position="775"/>
    </location>
</feature>
<dbReference type="InterPro" id="IPR003593">
    <property type="entry name" value="AAA+_ATPase"/>
</dbReference>
<evidence type="ECO:0000256" key="2">
    <source>
        <dbReference type="ARBA" id="ARBA00006866"/>
    </source>
</evidence>
<evidence type="ECO:0000256" key="4">
    <source>
        <dbReference type="ARBA" id="ARBA00022490"/>
    </source>
</evidence>
<dbReference type="GO" id="GO:0003724">
    <property type="term" value="F:RNA helicase activity"/>
    <property type="evidence" value="ECO:0007669"/>
    <property type="project" value="UniProtKB-EC"/>
</dbReference>
<evidence type="ECO:0000259" key="19">
    <source>
        <dbReference type="PROSITE" id="PS51194"/>
    </source>
</evidence>
<evidence type="ECO:0000256" key="6">
    <source>
        <dbReference type="ARBA" id="ARBA00022723"/>
    </source>
</evidence>
<evidence type="ECO:0000256" key="12">
    <source>
        <dbReference type="ARBA" id="ARBA00022859"/>
    </source>
</evidence>
<dbReference type="GO" id="GO:0046872">
    <property type="term" value="F:metal ion binding"/>
    <property type="evidence" value="ECO:0007669"/>
    <property type="project" value="UniProtKB-KW"/>
</dbReference>
<evidence type="ECO:0000259" key="18">
    <source>
        <dbReference type="PROSITE" id="PS51192"/>
    </source>
</evidence>
<keyword evidence="4" id="KW-0963">Cytoplasm</keyword>
<dbReference type="PROSITE" id="PS51192">
    <property type="entry name" value="HELICASE_ATP_BIND_1"/>
    <property type="match status" value="1"/>
</dbReference>
<keyword evidence="8" id="KW-0378">Hydrolase</keyword>
<dbReference type="InterPro" id="IPR014001">
    <property type="entry name" value="Helicase_ATP-bd"/>
</dbReference>
<evidence type="ECO:0000256" key="13">
    <source>
        <dbReference type="ARBA" id="ARBA00022884"/>
    </source>
</evidence>
<keyword evidence="14" id="KW-0051">Antiviral defense</keyword>
<accession>A0ABD0J8S4</accession>
<dbReference type="Pfam" id="PF00270">
    <property type="entry name" value="DEAD"/>
    <property type="match status" value="1"/>
</dbReference>
<sequence>MASQSATEAPGGGKKCSSVPETGHADEWPDIIRRHWELLTTTLRASNLIFKMRLPPDCNEVERAMKLDMEDRCTEAAKEFLNYLLAPAETRTEADRTAQWSLFNQVLKSDYAWLRDIILDVSITDEELVLQKQLINFFRPEICEKVDPMHLLPHLISYEAESIPVACSSGGATNDFSNSSEDGNKRESLTGKELPNKNVRDIGGADNSNAELERLGDPDESEEVGEPIELRDYQEELAQRALTGKNVIVCAPTGSGKTHVALKIMQHHLERKGGGVRKVVFLVNQVALAAQQYKQCEKYLKPFRCQLVSGDQNNATKVPLPHLLMRADILVMTAQILLDALDQKEIKDICEFSLVVFDECHHTGGRHPFNCIMHHYMAAKFPPPETEDHDRQLPQVVGLTASVGVGKAGDQEAAMKHIRKLCAHLDAEYICTVNRNAQQLAIFSNDPLYDLQTVHQRPDDQFQKKVEEIMKKIEEMMEKSEHTERIDADTGIKEKLKSPSRRGVDQYTIWVTQLRRPVAMLEDAAARRFLESCRRQLEFYNTSIGINDECDTEDALNYLKKQFEQLYENVSGRAIEIDIILKDLFDKNRPYLESVSKAQANTNPKLNKLEEMLFRAFTEEPESRAMIFVKTRDLAAALQQWMLRRPKLRQLKPGKIVGAGPSTEKGGMTKNQQVDVMTYFRQGDHKVMVATSVAEEGLDISKCNLVIRYNHVTNEIAMVQARGRARAENSRFVTLVSQGRGVQEKEEINLIREIMMREAIRDLQHEMDHSRLKEIQRDEKSMRDIESAQRNGRQLREGEVILRCRTCDTYACMSSDIKTVERSHHVIVDLDFRDRSIEKPHPKPGLYGVELEKKGKLHCKNCGADWGIIVRYRDTKFPVIKIDSFVVVDEYGKRDAPKKWKNTTFATDELTLPELEQYRKNAHGVGYVFE</sequence>
<dbReference type="Gene3D" id="1.20.1320.30">
    <property type="match status" value="1"/>
</dbReference>
<feature type="region of interest" description="Disordered" evidence="17">
    <location>
        <begin position="174"/>
        <end position="225"/>
    </location>
</feature>
<proteinExistence type="inferred from homology"/>
<gene>
    <name evidence="21" type="ORF">BaRGS_00037504</name>
</gene>
<evidence type="ECO:0000256" key="3">
    <source>
        <dbReference type="ARBA" id="ARBA00012552"/>
    </source>
</evidence>
<feature type="coiled-coil region" evidence="16">
    <location>
        <begin position="459"/>
        <end position="486"/>
    </location>
</feature>
<dbReference type="InterPro" id="IPR021673">
    <property type="entry name" value="RLR_CTR"/>
</dbReference>
<keyword evidence="9" id="KW-0347">Helicase</keyword>
<dbReference type="SUPFAM" id="SSF52540">
    <property type="entry name" value="P-loop containing nucleoside triphosphate hydrolases"/>
    <property type="match status" value="2"/>
</dbReference>
<dbReference type="InterPro" id="IPR051363">
    <property type="entry name" value="RLR_Helicase"/>
</dbReference>
<dbReference type="PROSITE" id="PS51194">
    <property type="entry name" value="HELICASE_CTER"/>
    <property type="match status" value="1"/>
</dbReference>
<dbReference type="GO" id="GO:0005737">
    <property type="term" value="C:cytoplasm"/>
    <property type="evidence" value="ECO:0007669"/>
    <property type="project" value="UniProtKB-SubCell"/>
</dbReference>
<comment type="catalytic activity">
    <reaction evidence="15">
        <text>ATP + H2O = ADP + phosphate + H(+)</text>
        <dbReference type="Rhea" id="RHEA:13065"/>
        <dbReference type="ChEBI" id="CHEBI:15377"/>
        <dbReference type="ChEBI" id="CHEBI:15378"/>
        <dbReference type="ChEBI" id="CHEBI:30616"/>
        <dbReference type="ChEBI" id="CHEBI:43474"/>
        <dbReference type="ChEBI" id="CHEBI:456216"/>
        <dbReference type="EC" id="3.6.4.13"/>
    </reaction>
    <physiologicalReaction direction="left-to-right" evidence="15">
        <dbReference type="Rhea" id="RHEA:13066"/>
    </physiologicalReaction>
</comment>
<keyword evidence="12" id="KW-0391">Immunity</keyword>
<protein>
    <recommendedName>
        <fullName evidence="3">RNA helicase</fullName>
        <ecNumber evidence="3">3.6.4.13</ecNumber>
    </recommendedName>
</protein>
<evidence type="ECO:0000256" key="9">
    <source>
        <dbReference type="ARBA" id="ARBA00022806"/>
    </source>
</evidence>
<keyword evidence="5" id="KW-0399">Innate immunity</keyword>
<dbReference type="InterPro" id="IPR011545">
    <property type="entry name" value="DEAD/DEAH_box_helicase_dom"/>
</dbReference>
<keyword evidence="22" id="KW-1185">Reference proteome</keyword>
<dbReference type="Pfam" id="PF18119">
    <property type="entry name" value="RIG-I_C"/>
    <property type="match status" value="1"/>
</dbReference>
<dbReference type="PANTHER" id="PTHR14074:SF16">
    <property type="entry name" value="ANTIVIRAL INNATE IMMUNE RESPONSE RECEPTOR RIG-I"/>
    <property type="match status" value="1"/>
</dbReference>
<evidence type="ECO:0000256" key="8">
    <source>
        <dbReference type="ARBA" id="ARBA00022801"/>
    </source>
</evidence>
<dbReference type="InterPro" id="IPR027417">
    <property type="entry name" value="P-loop_NTPase"/>
</dbReference>
<dbReference type="EMBL" id="JACVVK020000563">
    <property type="protein sequence ID" value="KAK7465966.1"/>
    <property type="molecule type" value="Genomic_DNA"/>
</dbReference>
<comment type="subcellular location">
    <subcellularLocation>
        <location evidence="1">Cytoplasm</location>
    </subcellularLocation>
</comment>
<evidence type="ECO:0000256" key="16">
    <source>
        <dbReference type="SAM" id="Coils"/>
    </source>
</evidence>
<feature type="domain" description="Helicase ATP-binding" evidence="18">
    <location>
        <begin position="238"/>
        <end position="421"/>
    </location>
</feature>
<keyword evidence="13" id="KW-0694">RNA-binding</keyword>
<dbReference type="PROSITE" id="PS51789">
    <property type="entry name" value="RLR_CTR"/>
    <property type="match status" value="1"/>
</dbReference>
<dbReference type="InterPro" id="IPR041204">
    <property type="entry name" value="RIG-I-like_C"/>
</dbReference>
<evidence type="ECO:0000256" key="11">
    <source>
        <dbReference type="ARBA" id="ARBA00022840"/>
    </source>
</evidence>
<organism evidence="21 22">
    <name type="scientific">Batillaria attramentaria</name>
    <dbReference type="NCBI Taxonomy" id="370345"/>
    <lineage>
        <taxon>Eukaryota</taxon>
        <taxon>Metazoa</taxon>
        <taxon>Spiralia</taxon>
        <taxon>Lophotrochozoa</taxon>
        <taxon>Mollusca</taxon>
        <taxon>Gastropoda</taxon>
        <taxon>Caenogastropoda</taxon>
        <taxon>Sorbeoconcha</taxon>
        <taxon>Cerithioidea</taxon>
        <taxon>Batillariidae</taxon>
        <taxon>Batillaria</taxon>
    </lineage>
</organism>
<dbReference type="Proteomes" id="UP001519460">
    <property type="component" value="Unassembled WGS sequence"/>
</dbReference>
<evidence type="ECO:0000256" key="7">
    <source>
        <dbReference type="ARBA" id="ARBA00022741"/>
    </source>
</evidence>
<dbReference type="SMART" id="SM00382">
    <property type="entry name" value="AAA"/>
    <property type="match status" value="1"/>
</dbReference>
<dbReference type="SMART" id="SM00487">
    <property type="entry name" value="DEXDc"/>
    <property type="match status" value="1"/>
</dbReference>
<evidence type="ECO:0000256" key="5">
    <source>
        <dbReference type="ARBA" id="ARBA00022588"/>
    </source>
</evidence>
<dbReference type="Gene3D" id="2.170.150.30">
    <property type="entry name" value="RIG-I-like receptor, C-terminal regulatory domain"/>
    <property type="match status" value="1"/>
</dbReference>
<dbReference type="GO" id="GO:0016787">
    <property type="term" value="F:hydrolase activity"/>
    <property type="evidence" value="ECO:0007669"/>
    <property type="project" value="UniProtKB-KW"/>
</dbReference>
<evidence type="ECO:0000313" key="21">
    <source>
        <dbReference type="EMBL" id="KAK7465966.1"/>
    </source>
</evidence>
<comment type="similarity">
    <text evidence="2">Belongs to the helicase family. RLR subfamily.</text>
</comment>
<evidence type="ECO:0000256" key="1">
    <source>
        <dbReference type="ARBA" id="ARBA00004496"/>
    </source>
</evidence>
<dbReference type="GO" id="GO:0005524">
    <property type="term" value="F:ATP binding"/>
    <property type="evidence" value="ECO:0007669"/>
    <property type="project" value="UniProtKB-KW"/>
</dbReference>